<evidence type="ECO:0000313" key="2">
    <source>
        <dbReference type="Proteomes" id="UP000191124"/>
    </source>
</evidence>
<protein>
    <submittedName>
        <fullName evidence="1">Uncharacterized protein</fullName>
    </submittedName>
</protein>
<name>A0A1S9UB54_BACCE</name>
<dbReference type="Proteomes" id="UP000191124">
    <property type="component" value="Unassembled WGS sequence"/>
</dbReference>
<organism evidence="1 2">
    <name type="scientific">Bacillus cereus</name>
    <dbReference type="NCBI Taxonomy" id="1396"/>
    <lineage>
        <taxon>Bacteria</taxon>
        <taxon>Bacillati</taxon>
        <taxon>Bacillota</taxon>
        <taxon>Bacilli</taxon>
        <taxon>Bacillales</taxon>
        <taxon>Bacillaceae</taxon>
        <taxon>Bacillus</taxon>
        <taxon>Bacillus cereus group</taxon>
    </lineage>
</organism>
<sequence length="102" mass="12263">MCLSEFDDSLEDYKFQIKDSIFAIEKYDIHSDSWQKILIQTLEHIILVKESKRSSELDYRFDFGIVCALRKELESILKLDFNWEQVRIFKDEELLYNVGSFL</sequence>
<comment type="caution">
    <text evidence="1">The sequence shown here is derived from an EMBL/GenBank/DDBJ whole genome shotgun (WGS) entry which is preliminary data.</text>
</comment>
<reference evidence="1 2" key="1">
    <citation type="submission" date="2017-01" db="EMBL/GenBank/DDBJ databases">
        <title>Bacillus cereus isolates.</title>
        <authorList>
            <person name="Beno S.M."/>
        </authorList>
    </citation>
    <scope>NUCLEOTIDE SEQUENCE [LARGE SCALE GENOMIC DNA]</scope>
    <source>
        <strain evidence="1 2">FSL M7-1219</strain>
    </source>
</reference>
<dbReference type="RefSeq" id="WP_078181933.1">
    <property type="nucleotide sequence ID" value="NZ_MUAL01000099.1"/>
</dbReference>
<dbReference type="EMBL" id="MUAL01000099">
    <property type="protein sequence ID" value="OOR19463.1"/>
    <property type="molecule type" value="Genomic_DNA"/>
</dbReference>
<proteinExistence type="predicted"/>
<dbReference type="AlphaFoldDB" id="A0A1S9UB54"/>
<evidence type="ECO:0000313" key="1">
    <source>
        <dbReference type="EMBL" id="OOR19463.1"/>
    </source>
</evidence>
<accession>A0A1S9UB54</accession>
<gene>
    <name evidence="1" type="ORF">BW892_25325</name>
</gene>